<dbReference type="PROSITE" id="PS51186">
    <property type="entry name" value="GNAT"/>
    <property type="match status" value="1"/>
</dbReference>
<dbReference type="RefSeq" id="WP_210052361.1">
    <property type="nucleotide sequence ID" value="NZ_BAAAMH010000036.1"/>
</dbReference>
<sequence length="178" mass="20107">MPPEVLLRPVVLADWPAIHHWAADEQACRFQAWGPNTPEQTRTFTSAAVAAWSRVPQDRHVWVAELGRQVVGLGELTIRSRRDQHGEIAYAVDVDHWRRGIATAVAVELLRRAFVEHGLHRVSATCDPRNTASARVLQKIGMTYEGRLRDTIRLRDGWRDSEVRSVLASEWAVSPHAP</sequence>
<dbReference type="EMBL" id="JAGIOB010000001">
    <property type="protein sequence ID" value="MBP2415383.1"/>
    <property type="molecule type" value="Genomic_DNA"/>
</dbReference>
<proteinExistence type="predicted"/>
<comment type="caution">
    <text evidence="2">The sequence shown here is derived from an EMBL/GenBank/DDBJ whole genome shotgun (WGS) entry which is preliminary data.</text>
</comment>
<feature type="domain" description="N-acetyltransferase" evidence="1">
    <location>
        <begin position="5"/>
        <end position="161"/>
    </location>
</feature>
<dbReference type="Pfam" id="PF13302">
    <property type="entry name" value="Acetyltransf_3"/>
    <property type="match status" value="1"/>
</dbReference>
<name>A0ABS4Z2V7_9ACTN</name>
<dbReference type="PANTHER" id="PTHR43441">
    <property type="entry name" value="RIBOSOMAL-PROTEIN-SERINE ACETYLTRANSFERASE"/>
    <property type="match status" value="1"/>
</dbReference>
<evidence type="ECO:0000259" key="1">
    <source>
        <dbReference type="PROSITE" id="PS51186"/>
    </source>
</evidence>
<organism evidence="2 3">
    <name type="scientific">Microlunatus capsulatus</name>
    <dbReference type="NCBI Taxonomy" id="99117"/>
    <lineage>
        <taxon>Bacteria</taxon>
        <taxon>Bacillati</taxon>
        <taxon>Actinomycetota</taxon>
        <taxon>Actinomycetes</taxon>
        <taxon>Propionibacteriales</taxon>
        <taxon>Propionibacteriaceae</taxon>
        <taxon>Microlunatus</taxon>
    </lineage>
</organism>
<dbReference type="Gene3D" id="3.40.630.30">
    <property type="match status" value="1"/>
</dbReference>
<dbReference type="Proteomes" id="UP000758168">
    <property type="component" value="Unassembled WGS sequence"/>
</dbReference>
<gene>
    <name evidence="2" type="ORF">JOF54_000305</name>
</gene>
<dbReference type="InterPro" id="IPR051908">
    <property type="entry name" value="Ribosomal_N-acetyltransferase"/>
</dbReference>
<evidence type="ECO:0000313" key="3">
    <source>
        <dbReference type="Proteomes" id="UP000758168"/>
    </source>
</evidence>
<dbReference type="InterPro" id="IPR000182">
    <property type="entry name" value="GNAT_dom"/>
</dbReference>
<dbReference type="PANTHER" id="PTHR43441:SF11">
    <property type="entry name" value="RIBOSOMAL-PROTEIN-SERINE ACETYLTRANSFERASE"/>
    <property type="match status" value="1"/>
</dbReference>
<dbReference type="InterPro" id="IPR016181">
    <property type="entry name" value="Acyl_CoA_acyltransferase"/>
</dbReference>
<dbReference type="SUPFAM" id="SSF55729">
    <property type="entry name" value="Acyl-CoA N-acyltransferases (Nat)"/>
    <property type="match status" value="1"/>
</dbReference>
<reference evidence="2 3" key="1">
    <citation type="submission" date="2021-03" db="EMBL/GenBank/DDBJ databases">
        <title>Sequencing the genomes of 1000 actinobacteria strains.</title>
        <authorList>
            <person name="Klenk H.-P."/>
        </authorList>
    </citation>
    <scope>NUCLEOTIDE SEQUENCE [LARGE SCALE GENOMIC DNA]</scope>
    <source>
        <strain evidence="2 3">DSM 12936</strain>
    </source>
</reference>
<keyword evidence="3" id="KW-1185">Reference proteome</keyword>
<evidence type="ECO:0000313" key="2">
    <source>
        <dbReference type="EMBL" id="MBP2415383.1"/>
    </source>
</evidence>
<accession>A0ABS4Z2V7</accession>
<dbReference type="CDD" id="cd04301">
    <property type="entry name" value="NAT_SF"/>
    <property type="match status" value="1"/>
</dbReference>
<protein>
    <submittedName>
        <fullName evidence="2">RimJ/RimL family protein N-acetyltransferase</fullName>
    </submittedName>
</protein>